<feature type="chain" id="PRO_5046509006" description="Lipoprotein" evidence="1">
    <location>
        <begin position="27"/>
        <end position="173"/>
    </location>
</feature>
<dbReference type="EMBL" id="JAQIBC010000003">
    <property type="protein sequence ID" value="MDM5263836.1"/>
    <property type="molecule type" value="Genomic_DNA"/>
</dbReference>
<evidence type="ECO:0000256" key="1">
    <source>
        <dbReference type="SAM" id="SignalP"/>
    </source>
</evidence>
<reference evidence="2" key="1">
    <citation type="submission" date="2023-01" db="EMBL/GenBank/DDBJ databases">
        <title>Sulfurovum sp. XTW-4 genome assembly.</title>
        <authorList>
            <person name="Wang J."/>
        </authorList>
    </citation>
    <scope>NUCLEOTIDE SEQUENCE</scope>
    <source>
        <strain evidence="2">XTW-4</strain>
    </source>
</reference>
<name>A0ABT7QRX6_9BACT</name>
<dbReference type="RefSeq" id="WP_155993873.1">
    <property type="nucleotide sequence ID" value="NZ_JAQIBC010000003.1"/>
</dbReference>
<keyword evidence="1" id="KW-0732">Signal</keyword>
<keyword evidence="3" id="KW-1185">Reference proteome</keyword>
<comment type="caution">
    <text evidence="2">The sequence shown here is derived from an EMBL/GenBank/DDBJ whole genome shotgun (WGS) entry which is preliminary data.</text>
</comment>
<organism evidence="2 3">
    <name type="scientific">Sulfurovum xiamenensis</name>
    <dbReference type="NCBI Taxonomy" id="3019066"/>
    <lineage>
        <taxon>Bacteria</taxon>
        <taxon>Pseudomonadati</taxon>
        <taxon>Campylobacterota</taxon>
        <taxon>Epsilonproteobacteria</taxon>
        <taxon>Campylobacterales</taxon>
        <taxon>Sulfurovaceae</taxon>
        <taxon>Sulfurovum</taxon>
    </lineage>
</organism>
<protein>
    <recommendedName>
        <fullName evidence="4">Lipoprotein</fullName>
    </recommendedName>
</protein>
<evidence type="ECO:0000313" key="3">
    <source>
        <dbReference type="Proteomes" id="UP001169066"/>
    </source>
</evidence>
<accession>A0ABT7QRX6</accession>
<dbReference type="Proteomes" id="UP001169066">
    <property type="component" value="Unassembled WGS sequence"/>
</dbReference>
<gene>
    <name evidence="2" type="ORF">PF327_06460</name>
</gene>
<proteinExistence type="predicted"/>
<feature type="signal peptide" evidence="1">
    <location>
        <begin position="1"/>
        <end position="26"/>
    </location>
</feature>
<sequence>MLRKLLFYTLTSVVLLLNGCSSSPGAYQQQGKKNLTVNVKADSSTYLEVYELDGPCNQKMKGEVKLQNGINKFALMNNKHYYLRINFKTVSLLSGSQNITLGAYVTPKSNYIYSMNAVYEDDMYDVEIKKRNIHSHKATRMTIKPLETCKEKDGKPFISIEWLPALNKSVEVL</sequence>
<evidence type="ECO:0008006" key="4">
    <source>
        <dbReference type="Google" id="ProtNLM"/>
    </source>
</evidence>
<evidence type="ECO:0000313" key="2">
    <source>
        <dbReference type="EMBL" id="MDM5263836.1"/>
    </source>
</evidence>